<dbReference type="Pfam" id="PF01408">
    <property type="entry name" value="GFO_IDH_MocA"/>
    <property type="match status" value="1"/>
</dbReference>
<evidence type="ECO:0000313" key="4">
    <source>
        <dbReference type="Proteomes" id="UP000199589"/>
    </source>
</evidence>
<dbReference type="Gene3D" id="3.40.50.720">
    <property type="entry name" value="NAD(P)-binding Rossmann-like Domain"/>
    <property type="match status" value="1"/>
</dbReference>
<proteinExistence type="predicted"/>
<organism evidence="3 4">
    <name type="scientific">Marinilactibacillus piezotolerans</name>
    <dbReference type="NCBI Taxonomy" id="258723"/>
    <lineage>
        <taxon>Bacteria</taxon>
        <taxon>Bacillati</taxon>
        <taxon>Bacillota</taxon>
        <taxon>Bacilli</taxon>
        <taxon>Lactobacillales</taxon>
        <taxon>Carnobacteriaceae</taxon>
        <taxon>Marinilactibacillus</taxon>
    </lineage>
</organism>
<dbReference type="RefSeq" id="WP_091896783.1">
    <property type="nucleotide sequence ID" value="NZ_FOSJ01000013.1"/>
</dbReference>
<dbReference type="GO" id="GO:0000166">
    <property type="term" value="F:nucleotide binding"/>
    <property type="evidence" value="ECO:0007669"/>
    <property type="project" value="InterPro"/>
</dbReference>
<reference evidence="4" key="1">
    <citation type="submission" date="2016-10" db="EMBL/GenBank/DDBJ databases">
        <authorList>
            <person name="Varghese N."/>
            <person name="Submissions S."/>
        </authorList>
    </citation>
    <scope>NUCLEOTIDE SEQUENCE [LARGE SCALE GENOMIC DNA]</scope>
    <source>
        <strain evidence="4">DSM 16108</strain>
    </source>
</reference>
<name>A0A1I3X9W3_9LACT</name>
<evidence type="ECO:0000259" key="1">
    <source>
        <dbReference type="Pfam" id="PF01408"/>
    </source>
</evidence>
<accession>A0A1I3X9W3</accession>
<dbReference type="SUPFAM" id="SSF51735">
    <property type="entry name" value="NAD(P)-binding Rossmann-fold domains"/>
    <property type="match status" value="1"/>
</dbReference>
<evidence type="ECO:0000313" key="3">
    <source>
        <dbReference type="EMBL" id="SFK16344.1"/>
    </source>
</evidence>
<keyword evidence="4" id="KW-1185">Reference proteome</keyword>
<dbReference type="OrthoDB" id="9815825at2"/>
<dbReference type="Proteomes" id="UP000199589">
    <property type="component" value="Unassembled WGS sequence"/>
</dbReference>
<evidence type="ECO:0000259" key="2">
    <source>
        <dbReference type="Pfam" id="PF22725"/>
    </source>
</evidence>
<dbReference type="InterPro" id="IPR055170">
    <property type="entry name" value="GFO_IDH_MocA-like_dom"/>
</dbReference>
<gene>
    <name evidence="3" type="ORF">SAMN04488569_101315</name>
</gene>
<dbReference type="InterPro" id="IPR000683">
    <property type="entry name" value="Gfo/Idh/MocA-like_OxRdtase_N"/>
</dbReference>
<feature type="domain" description="GFO/IDH/MocA-like oxidoreductase" evidence="2">
    <location>
        <begin position="164"/>
        <end position="235"/>
    </location>
</feature>
<dbReference type="PANTHER" id="PTHR43054">
    <property type="match status" value="1"/>
</dbReference>
<dbReference type="Gene3D" id="3.30.360.10">
    <property type="entry name" value="Dihydrodipicolinate Reductase, domain 2"/>
    <property type="match status" value="1"/>
</dbReference>
<dbReference type="STRING" id="258723.GCA_900169305_00767"/>
<dbReference type="EMBL" id="FOSJ01000013">
    <property type="protein sequence ID" value="SFK16344.1"/>
    <property type="molecule type" value="Genomic_DNA"/>
</dbReference>
<dbReference type="InterPro" id="IPR036291">
    <property type="entry name" value="NAD(P)-bd_dom_sf"/>
</dbReference>
<feature type="domain" description="Gfo/Idh/MocA-like oxidoreductase N-terminal" evidence="1">
    <location>
        <begin position="5"/>
        <end position="120"/>
    </location>
</feature>
<dbReference type="SUPFAM" id="SSF55347">
    <property type="entry name" value="Glyceraldehyde-3-phosphate dehydrogenase-like, C-terminal domain"/>
    <property type="match status" value="1"/>
</dbReference>
<dbReference type="PANTHER" id="PTHR43054:SF1">
    <property type="entry name" value="SCYLLO-INOSITOL 2-DEHYDROGENASE (NADP(+)) IOLU"/>
    <property type="match status" value="1"/>
</dbReference>
<dbReference type="AlphaFoldDB" id="A0A1I3X9W3"/>
<protein>
    <submittedName>
        <fullName evidence="3">Oxidoreductase family, NAD-binding Rossmann fold</fullName>
    </submittedName>
</protein>
<sequence>MTKLQLGVIGTSNISEVFVEAALETEQYELRAVYSRTLSKAESFGEPYHSKEAIDNFSAFISHKDLDVIYIASPNSLHYEQTIQALENGKHVIVEKPAFTNPDQWEEASKTAEKNGLVLVEAARHIHEDNFKKVKEEISNLNEIQGATLTYMKYSSRYDLVLKGEEPNIFSPRFAGGALMDLGIYTLYAAVSWFGEPEEAHYFAQKVRTGVDGKGTAILRYKDFDVTLLFGKTATSTLPTEVYSLEKTLRLNAVVGIEKLEEINAKNSTVKEVEIHPAAENTLYEEAKVFAGVINHIEEPEAKEKLSEWTTLAKAVNRTLYKLRKSADLSFNDGH</sequence>
<dbReference type="Pfam" id="PF22725">
    <property type="entry name" value="GFO_IDH_MocA_C3"/>
    <property type="match status" value="1"/>
</dbReference>